<dbReference type="AlphaFoldDB" id="A0A936ZFC6"/>
<feature type="chain" id="PRO_5037805012" description="Lipoprotein" evidence="1">
    <location>
        <begin position="20"/>
        <end position="276"/>
    </location>
</feature>
<feature type="signal peptide" evidence="1">
    <location>
        <begin position="1"/>
        <end position="19"/>
    </location>
</feature>
<organism evidence="2 3">
    <name type="scientific">Ramlibacter aurantiacus</name>
    <dbReference type="NCBI Taxonomy" id="2801330"/>
    <lineage>
        <taxon>Bacteria</taxon>
        <taxon>Pseudomonadati</taxon>
        <taxon>Pseudomonadota</taxon>
        <taxon>Betaproteobacteria</taxon>
        <taxon>Burkholderiales</taxon>
        <taxon>Comamonadaceae</taxon>
        <taxon>Ramlibacter</taxon>
    </lineage>
</organism>
<protein>
    <recommendedName>
        <fullName evidence="4">Lipoprotein</fullName>
    </recommendedName>
</protein>
<reference evidence="2" key="1">
    <citation type="submission" date="2021-01" db="EMBL/GenBank/DDBJ databases">
        <title>Ramlibacter sp. strain AW1 16S ribosomal RNA gene Genome sequencing and assembly.</title>
        <authorList>
            <person name="Kang M."/>
        </authorList>
    </citation>
    <scope>NUCLEOTIDE SEQUENCE</scope>
    <source>
        <strain evidence="2">AW1</strain>
    </source>
</reference>
<name>A0A936ZFC6_9BURK</name>
<accession>A0A936ZFC6</accession>
<keyword evidence="1" id="KW-0732">Signal</keyword>
<dbReference type="PROSITE" id="PS51257">
    <property type="entry name" value="PROKAR_LIPOPROTEIN"/>
    <property type="match status" value="1"/>
</dbReference>
<comment type="caution">
    <text evidence="2">The sequence shown here is derived from an EMBL/GenBank/DDBJ whole genome shotgun (WGS) entry which is preliminary data.</text>
</comment>
<dbReference type="EMBL" id="JAEQNA010000001">
    <property type="protein sequence ID" value="MBL0419248.1"/>
    <property type="molecule type" value="Genomic_DNA"/>
</dbReference>
<evidence type="ECO:0000256" key="1">
    <source>
        <dbReference type="SAM" id="SignalP"/>
    </source>
</evidence>
<evidence type="ECO:0000313" key="2">
    <source>
        <dbReference type="EMBL" id="MBL0419248.1"/>
    </source>
</evidence>
<evidence type="ECO:0000313" key="3">
    <source>
        <dbReference type="Proteomes" id="UP000613011"/>
    </source>
</evidence>
<sequence length="276" mass="30054">MRKPFISFALAALFLSGCATPTLKDHNRKAIENARQIEIIYNAERQHVQHKAGENARAGAGMLGVFGAVGAIAGAATMYGLEKVAKDQSEERTIAFNRELEPLRAGSDMNRDFAERLAELLRAEGRVVKLTEVRRLPGSIVGAREPEPRAPDPVCGAGTCPHASSASPDAVLPLAGNGYQASPGYTPLLLRVNTGYTASQIHYPYEPAVLVESALIDPASHRYLVHHRWDYGGTKDRKTYQLWEDLAADVGRAREQVRGMLAAVNPNDVKKALLDF</sequence>
<gene>
    <name evidence="2" type="ORF">JI739_02700</name>
</gene>
<evidence type="ECO:0008006" key="4">
    <source>
        <dbReference type="Google" id="ProtNLM"/>
    </source>
</evidence>
<dbReference type="Proteomes" id="UP000613011">
    <property type="component" value="Unassembled WGS sequence"/>
</dbReference>
<keyword evidence="3" id="KW-1185">Reference proteome</keyword>
<dbReference type="RefSeq" id="WP_201682295.1">
    <property type="nucleotide sequence ID" value="NZ_JAEQNA010000001.1"/>
</dbReference>
<proteinExistence type="predicted"/>